<accession>E0IAD6</accession>
<dbReference type="STRING" id="717606.PaecuDRAFT_2625"/>
<comment type="catalytic activity">
    <reaction evidence="5">
        <text>glycyl-tRNA(Gly) + acetyl-CoA = N-acetylglycyl-tRNA(Gly) + CoA + H(+)</text>
        <dbReference type="Rhea" id="RHEA:81867"/>
        <dbReference type="Rhea" id="RHEA-COMP:9683"/>
        <dbReference type="Rhea" id="RHEA-COMP:19766"/>
        <dbReference type="ChEBI" id="CHEBI:15378"/>
        <dbReference type="ChEBI" id="CHEBI:57287"/>
        <dbReference type="ChEBI" id="CHEBI:57288"/>
        <dbReference type="ChEBI" id="CHEBI:78522"/>
        <dbReference type="ChEBI" id="CHEBI:232036"/>
    </reaction>
</comment>
<dbReference type="EMBL" id="AEDD01000006">
    <property type="protein sequence ID" value="EFM10713.1"/>
    <property type="molecule type" value="Genomic_DNA"/>
</dbReference>
<feature type="domain" description="N-acetyltransferase" evidence="6">
    <location>
        <begin position="27"/>
        <end position="189"/>
    </location>
</feature>
<evidence type="ECO:0000259" key="6">
    <source>
        <dbReference type="PROSITE" id="PS51186"/>
    </source>
</evidence>
<dbReference type="Gene3D" id="3.40.630.30">
    <property type="match status" value="1"/>
</dbReference>
<evidence type="ECO:0000256" key="2">
    <source>
        <dbReference type="ARBA" id="ARBA00022649"/>
    </source>
</evidence>
<dbReference type="Proteomes" id="UP000005387">
    <property type="component" value="Unassembled WGS sequence"/>
</dbReference>
<protein>
    <recommendedName>
        <fullName evidence="6">N-acetyltransferase domain-containing protein</fullName>
    </recommendedName>
</protein>
<evidence type="ECO:0000313" key="8">
    <source>
        <dbReference type="Proteomes" id="UP000005387"/>
    </source>
</evidence>
<evidence type="ECO:0000256" key="1">
    <source>
        <dbReference type="ARBA" id="ARBA00022491"/>
    </source>
</evidence>
<dbReference type="PROSITE" id="PS51186">
    <property type="entry name" value="GNAT"/>
    <property type="match status" value="1"/>
</dbReference>
<dbReference type="GO" id="GO:0016747">
    <property type="term" value="F:acyltransferase activity, transferring groups other than amino-acyl groups"/>
    <property type="evidence" value="ECO:0007669"/>
    <property type="project" value="InterPro"/>
</dbReference>
<gene>
    <name evidence="7" type="ORF">PaecuDRAFT_2625</name>
</gene>
<keyword evidence="8" id="KW-1185">Reference proteome</keyword>
<keyword evidence="4" id="KW-0012">Acyltransferase</keyword>
<dbReference type="OrthoDB" id="9799147at2"/>
<dbReference type="SUPFAM" id="SSF55729">
    <property type="entry name" value="Acyl-CoA N-acyltransferases (Nat)"/>
    <property type="match status" value="1"/>
</dbReference>
<dbReference type="PANTHER" id="PTHR36449">
    <property type="entry name" value="ACETYLTRANSFERASE-RELATED"/>
    <property type="match status" value="1"/>
</dbReference>
<keyword evidence="2" id="KW-1277">Toxin-antitoxin system</keyword>
<dbReference type="CDD" id="cd04301">
    <property type="entry name" value="NAT_SF"/>
    <property type="match status" value="1"/>
</dbReference>
<dbReference type="eggNOG" id="COG0456">
    <property type="taxonomic scope" value="Bacteria"/>
</dbReference>
<dbReference type="InterPro" id="IPR000182">
    <property type="entry name" value="GNAT_dom"/>
</dbReference>
<evidence type="ECO:0000313" key="7">
    <source>
        <dbReference type="EMBL" id="EFM10713.1"/>
    </source>
</evidence>
<evidence type="ECO:0000256" key="3">
    <source>
        <dbReference type="ARBA" id="ARBA00022679"/>
    </source>
</evidence>
<evidence type="ECO:0000256" key="5">
    <source>
        <dbReference type="ARBA" id="ARBA00049880"/>
    </source>
</evidence>
<sequence>MSLPDDFRIKKLSVDDKQAIKEFDCHIKIHGTPPRTEKRLKRIHQEMNHFLQREALKEQENALNTTFLLYKGNDLAGYMSLCADSIKLQSREQRSENVPYETIPALKVARLAIHKGFQKMGLGKFLLQYAIHKALIMREEFCGIKFLTLDCFQHRLSYYTDETIGFKQNGNQSHNGDSQVPISLRLHIDNYLETKAIS</sequence>
<evidence type="ECO:0000256" key="4">
    <source>
        <dbReference type="ARBA" id="ARBA00023315"/>
    </source>
</evidence>
<dbReference type="RefSeq" id="WP_006038616.1">
    <property type="nucleotide sequence ID" value="NZ_AEDD01000006.1"/>
</dbReference>
<keyword evidence="1" id="KW-0678">Repressor</keyword>
<dbReference type="PANTHER" id="PTHR36449:SF1">
    <property type="entry name" value="ACETYLTRANSFERASE"/>
    <property type="match status" value="1"/>
</dbReference>
<dbReference type="InterPro" id="IPR016181">
    <property type="entry name" value="Acyl_CoA_acyltransferase"/>
</dbReference>
<dbReference type="Pfam" id="PF00583">
    <property type="entry name" value="Acetyltransf_1"/>
    <property type="match status" value="1"/>
</dbReference>
<name>E0IAD6_9BACL</name>
<keyword evidence="3" id="KW-0808">Transferase</keyword>
<reference evidence="7 8" key="1">
    <citation type="submission" date="2010-07" db="EMBL/GenBank/DDBJ databases">
        <title>The draft genome of Paenibacillus curdlanolyticus YK9.</title>
        <authorList>
            <consortium name="US DOE Joint Genome Institute (JGI-PGF)"/>
            <person name="Lucas S."/>
            <person name="Copeland A."/>
            <person name="Lapidus A."/>
            <person name="Cheng J.-F."/>
            <person name="Bruce D."/>
            <person name="Goodwin L."/>
            <person name="Pitluck S."/>
            <person name="Land M.L."/>
            <person name="Hauser L."/>
            <person name="Chang Y.-J."/>
            <person name="Jeffries C."/>
            <person name="Anderson I.J."/>
            <person name="Johnson E."/>
            <person name="Loganathan U."/>
            <person name="Mulhopadhyay B."/>
            <person name="Kyrpides N."/>
            <person name="Woyke T.J."/>
        </authorList>
    </citation>
    <scope>NUCLEOTIDE SEQUENCE [LARGE SCALE GENOMIC DNA]</scope>
    <source>
        <strain evidence="7 8">YK9</strain>
    </source>
</reference>
<dbReference type="AlphaFoldDB" id="E0IAD6"/>
<proteinExistence type="predicted"/>
<organism evidence="7 8">
    <name type="scientific">Paenibacillus curdlanolyticus YK9</name>
    <dbReference type="NCBI Taxonomy" id="717606"/>
    <lineage>
        <taxon>Bacteria</taxon>
        <taxon>Bacillati</taxon>
        <taxon>Bacillota</taxon>
        <taxon>Bacilli</taxon>
        <taxon>Bacillales</taxon>
        <taxon>Paenibacillaceae</taxon>
        <taxon>Paenibacillus</taxon>
    </lineage>
</organism>